<gene>
    <name evidence="1" type="ORF">LCGC14_1174380</name>
</gene>
<dbReference type="AlphaFoldDB" id="A0A0F9PUF8"/>
<name>A0A0F9PUF8_9ZZZZ</name>
<sequence>MAYDIFKHLNYDKEPETPNDFDALFCKIAEKTEPTSFKQMEETIKEAFDGKYDNQVAEWGEKLKLDRDKLTRLFVR</sequence>
<comment type="caution">
    <text evidence="1">The sequence shown here is derived from an EMBL/GenBank/DDBJ whole genome shotgun (WGS) entry which is preliminary data.</text>
</comment>
<protein>
    <submittedName>
        <fullName evidence="1">Uncharacterized protein</fullName>
    </submittedName>
</protein>
<evidence type="ECO:0000313" key="1">
    <source>
        <dbReference type="EMBL" id="KKM96802.1"/>
    </source>
</evidence>
<reference evidence="1" key="1">
    <citation type="journal article" date="2015" name="Nature">
        <title>Complex archaea that bridge the gap between prokaryotes and eukaryotes.</title>
        <authorList>
            <person name="Spang A."/>
            <person name="Saw J.H."/>
            <person name="Jorgensen S.L."/>
            <person name="Zaremba-Niedzwiedzka K."/>
            <person name="Martijn J."/>
            <person name="Lind A.E."/>
            <person name="van Eijk R."/>
            <person name="Schleper C."/>
            <person name="Guy L."/>
            <person name="Ettema T.J."/>
        </authorList>
    </citation>
    <scope>NUCLEOTIDE SEQUENCE</scope>
</reference>
<organism evidence="1">
    <name type="scientific">marine sediment metagenome</name>
    <dbReference type="NCBI Taxonomy" id="412755"/>
    <lineage>
        <taxon>unclassified sequences</taxon>
        <taxon>metagenomes</taxon>
        <taxon>ecological metagenomes</taxon>
    </lineage>
</organism>
<proteinExistence type="predicted"/>
<dbReference type="EMBL" id="LAZR01005832">
    <property type="protein sequence ID" value="KKM96802.1"/>
    <property type="molecule type" value="Genomic_DNA"/>
</dbReference>
<accession>A0A0F9PUF8</accession>